<feature type="region of interest" description="Disordered" evidence="1">
    <location>
        <begin position="82"/>
        <end position="117"/>
    </location>
</feature>
<dbReference type="AlphaFoldDB" id="A0A9P6IGS6"/>
<feature type="region of interest" description="Disordered" evidence="1">
    <location>
        <begin position="18"/>
        <end position="38"/>
    </location>
</feature>
<gene>
    <name evidence="2" type="ORF">CkaCkLH20_04052</name>
</gene>
<organism evidence="2 3">
    <name type="scientific">Colletotrichum karsti</name>
    <dbReference type="NCBI Taxonomy" id="1095194"/>
    <lineage>
        <taxon>Eukaryota</taxon>
        <taxon>Fungi</taxon>
        <taxon>Dikarya</taxon>
        <taxon>Ascomycota</taxon>
        <taxon>Pezizomycotina</taxon>
        <taxon>Sordariomycetes</taxon>
        <taxon>Hypocreomycetidae</taxon>
        <taxon>Glomerellales</taxon>
        <taxon>Glomerellaceae</taxon>
        <taxon>Colletotrichum</taxon>
        <taxon>Colletotrichum boninense species complex</taxon>
    </lineage>
</organism>
<evidence type="ECO:0008006" key="4">
    <source>
        <dbReference type="Google" id="ProtNLM"/>
    </source>
</evidence>
<feature type="compositionally biased region" description="Polar residues" evidence="1">
    <location>
        <begin position="18"/>
        <end position="36"/>
    </location>
</feature>
<feature type="compositionally biased region" description="Basic and acidic residues" evidence="1">
    <location>
        <begin position="93"/>
        <end position="117"/>
    </location>
</feature>
<dbReference type="GeneID" id="62159845"/>
<evidence type="ECO:0000256" key="1">
    <source>
        <dbReference type="SAM" id="MobiDB-lite"/>
    </source>
</evidence>
<keyword evidence="3" id="KW-1185">Reference proteome</keyword>
<dbReference type="OrthoDB" id="74545at2759"/>
<dbReference type="RefSeq" id="XP_038748021.1">
    <property type="nucleotide sequence ID" value="XM_038886771.1"/>
</dbReference>
<evidence type="ECO:0000313" key="2">
    <source>
        <dbReference type="EMBL" id="KAF9878560.1"/>
    </source>
</evidence>
<dbReference type="EMBL" id="JAATWM020000010">
    <property type="protein sequence ID" value="KAF9878560.1"/>
    <property type="molecule type" value="Genomic_DNA"/>
</dbReference>
<reference evidence="2" key="1">
    <citation type="submission" date="2020-03" db="EMBL/GenBank/DDBJ databases">
        <authorList>
            <person name="He L."/>
        </authorList>
    </citation>
    <scope>NUCLEOTIDE SEQUENCE</scope>
    <source>
        <strain evidence="2">CkLH20</strain>
    </source>
</reference>
<sequence>MAKPQTPRAVLTSLINALTTSPHDPDTTAPTTSENALKSLPHSHRPLLVTLHVLFPSIVLPALDLLDRDLVARVVRDDTHAADVDLDGEDPVEDRRPEPDQDAEDRGGAERVTGSDRRDPASFYVVRSVASTISRRKKTEADPSAVSSAGTKYLVHVDAWNCTCANFAFEAFPPPGGGEDEIEILGADAEDLDEAVPSSPEWQFGGLSLDGLDRGGVPCCKHLLACLLAEQWGSVLGSYVTERRMSRAAIAGTVGDM</sequence>
<dbReference type="Proteomes" id="UP000781932">
    <property type="component" value="Unassembled WGS sequence"/>
</dbReference>
<proteinExistence type="predicted"/>
<evidence type="ECO:0000313" key="3">
    <source>
        <dbReference type="Proteomes" id="UP000781932"/>
    </source>
</evidence>
<comment type="caution">
    <text evidence="2">The sequence shown here is derived from an EMBL/GenBank/DDBJ whole genome shotgun (WGS) entry which is preliminary data.</text>
</comment>
<accession>A0A9P6IGS6</accession>
<protein>
    <recommendedName>
        <fullName evidence="4">SWIM-type domain-containing protein</fullName>
    </recommendedName>
</protein>
<name>A0A9P6IGS6_9PEZI</name>
<reference evidence="2" key="2">
    <citation type="submission" date="2020-11" db="EMBL/GenBank/DDBJ databases">
        <title>Whole genome sequencing of Colletotrichum sp.</title>
        <authorList>
            <person name="Li H."/>
        </authorList>
    </citation>
    <scope>NUCLEOTIDE SEQUENCE</scope>
    <source>
        <strain evidence="2">CkLH20</strain>
    </source>
</reference>